<keyword evidence="7" id="KW-0675">Receptor</keyword>
<reference evidence="12" key="1">
    <citation type="submission" date="2020-03" db="EMBL/GenBank/DDBJ databases">
        <authorList>
            <person name="Weist P."/>
        </authorList>
    </citation>
    <scope>NUCLEOTIDE SEQUENCE</scope>
</reference>
<evidence type="ECO:0000256" key="4">
    <source>
        <dbReference type="ARBA" id="ARBA00022989"/>
    </source>
</evidence>
<evidence type="ECO:0000313" key="12">
    <source>
        <dbReference type="EMBL" id="CAB1458683.1"/>
    </source>
</evidence>
<keyword evidence="2" id="KW-1003">Cell membrane</keyword>
<dbReference type="PANTHER" id="PTHR24229:SF6">
    <property type="entry name" value="SOMATOSTATIN RECEPTOR TYPE 2"/>
    <property type="match status" value="1"/>
</dbReference>
<dbReference type="InterPro" id="IPR017452">
    <property type="entry name" value="GPCR_Rhodpsn_7TM"/>
</dbReference>
<feature type="transmembrane region" description="Helical" evidence="10">
    <location>
        <begin position="124"/>
        <end position="146"/>
    </location>
</feature>
<dbReference type="PANTHER" id="PTHR24229">
    <property type="entry name" value="NEUROPEPTIDES RECEPTOR"/>
    <property type="match status" value="1"/>
</dbReference>
<dbReference type="Pfam" id="PF00001">
    <property type="entry name" value="7tm_1"/>
    <property type="match status" value="1"/>
</dbReference>
<dbReference type="GO" id="GO:0004994">
    <property type="term" value="F:somatostatin receptor activity"/>
    <property type="evidence" value="ECO:0007669"/>
    <property type="project" value="TreeGrafter"/>
</dbReference>
<sequence>MSDTKLVSRWSFEKLKGLVGNVFLILSILKTKFSRVKSFEFFLLGLATANLEEIVILNIYDTVFLEGYFIITSTWPCPILKFLTMFGEISSILFTVLISIFRYQKLRDASMRSSLPICLDSIRSAWMVSGLCVALSLLLSLPTFFINLQGSADNATRNTGYCPPDFFNCGKHSCHLINRFYKYLFILMCNLLPLIIVTGTGCLIIKVLLSQRKQVTSVMSVSSQTRKKGKGPGRQRSVIAVLAAMGLFQVDWTLYLIFQLFYFPTDLPFWDEMEFFISTSYTSISPYMYGIGTATSLVTTDRTCNSRHSSPGTASPPPATRSSNRRLKGIQ</sequence>
<evidence type="ECO:0000256" key="3">
    <source>
        <dbReference type="ARBA" id="ARBA00022692"/>
    </source>
</evidence>
<dbReference type="PROSITE" id="PS50262">
    <property type="entry name" value="G_PROTEIN_RECEP_F1_2"/>
    <property type="match status" value="1"/>
</dbReference>
<evidence type="ECO:0000256" key="2">
    <source>
        <dbReference type="ARBA" id="ARBA00022475"/>
    </source>
</evidence>
<keyword evidence="4 10" id="KW-1133">Transmembrane helix</keyword>
<evidence type="ECO:0000256" key="5">
    <source>
        <dbReference type="ARBA" id="ARBA00023040"/>
    </source>
</evidence>
<dbReference type="GO" id="GO:0071385">
    <property type="term" value="P:cellular response to glucocorticoid stimulus"/>
    <property type="evidence" value="ECO:0007669"/>
    <property type="project" value="TreeGrafter"/>
</dbReference>
<dbReference type="Proteomes" id="UP001153269">
    <property type="component" value="Unassembled WGS sequence"/>
</dbReference>
<comment type="caution">
    <text evidence="12">The sequence shown here is derived from an EMBL/GenBank/DDBJ whole genome shotgun (WGS) entry which is preliminary data.</text>
</comment>
<name>A0A9N7Z7V8_PLEPL</name>
<proteinExistence type="predicted"/>
<dbReference type="InterPro" id="IPR000276">
    <property type="entry name" value="GPCR_Rhodpsn"/>
</dbReference>
<feature type="transmembrane region" description="Helical" evidence="10">
    <location>
        <begin position="183"/>
        <end position="209"/>
    </location>
</feature>
<dbReference type="GO" id="GO:0071392">
    <property type="term" value="P:cellular response to estradiol stimulus"/>
    <property type="evidence" value="ECO:0007669"/>
    <property type="project" value="TreeGrafter"/>
</dbReference>
<keyword evidence="6 10" id="KW-0472">Membrane</keyword>
<organism evidence="12 13">
    <name type="scientific">Pleuronectes platessa</name>
    <name type="common">European plaice</name>
    <dbReference type="NCBI Taxonomy" id="8262"/>
    <lineage>
        <taxon>Eukaryota</taxon>
        <taxon>Metazoa</taxon>
        <taxon>Chordata</taxon>
        <taxon>Craniata</taxon>
        <taxon>Vertebrata</taxon>
        <taxon>Euteleostomi</taxon>
        <taxon>Actinopterygii</taxon>
        <taxon>Neopterygii</taxon>
        <taxon>Teleostei</taxon>
        <taxon>Neoteleostei</taxon>
        <taxon>Acanthomorphata</taxon>
        <taxon>Carangaria</taxon>
        <taxon>Pleuronectiformes</taxon>
        <taxon>Pleuronectoidei</taxon>
        <taxon>Pleuronectidae</taxon>
        <taxon>Pleuronectes</taxon>
    </lineage>
</organism>
<comment type="subcellular location">
    <subcellularLocation>
        <location evidence="1">Cell membrane</location>
        <topology evidence="1">Multi-pass membrane protein</topology>
    </subcellularLocation>
</comment>
<dbReference type="EMBL" id="CADEAL010004399">
    <property type="protein sequence ID" value="CAB1458683.1"/>
    <property type="molecule type" value="Genomic_DNA"/>
</dbReference>
<evidence type="ECO:0000313" key="13">
    <source>
        <dbReference type="Proteomes" id="UP001153269"/>
    </source>
</evidence>
<dbReference type="GO" id="GO:0043005">
    <property type="term" value="C:neuron projection"/>
    <property type="evidence" value="ECO:0007669"/>
    <property type="project" value="TreeGrafter"/>
</dbReference>
<accession>A0A9N7Z7V8</accession>
<feature type="region of interest" description="Disordered" evidence="9">
    <location>
        <begin position="302"/>
        <end position="331"/>
    </location>
</feature>
<feature type="transmembrane region" description="Helical" evidence="10">
    <location>
        <begin position="80"/>
        <end position="103"/>
    </location>
</feature>
<dbReference type="Gene3D" id="1.20.1070.10">
    <property type="entry name" value="Rhodopsin 7-helix transmembrane proteins"/>
    <property type="match status" value="1"/>
</dbReference>
<evidence type="ECO:0000256" key="9">
    <source>
        <dbReference type="SAM" id="MobiDB-lite"/>
    </source>
</evidence>
<evidence type="ECO:0000256" key="1">
    <source>
        <dbReference type="ARBA" id="ARBA00004651"/>
    </source>
</evidence>
<feature type="transmembrane region" description="Helical" evidence="10">
    <location>
        <begin position="275"/>
        <end position="298"/>
    </location>
</feature>
<evidence type="ECO:0000256" key="8">
    <source>
        <dbReference type="ARBA" id="ARBA00023224"/>
    </source>
</evidence>
<evidence type="ECO:0000259" key="11">
    <source>
        <dbReference type="PROSITE" id="PS50262"/>
    </source>
</evidence>
<dbReference type="SUPFAM" id="SSF81321">
    <property type="entry name" value="Family A G protein-coupled receptor-like"/>
    <property type="match status" value="1"/>
</dbReference>
<keyword evidence="5" id="KW-0297">G-protein coupled receptor</keyword>
<dbReference type="AlphaFoldDB" id="A0A9N7Z7V8"/>
<feature type="transmembrane region" description="Helical" evidence="10">
    <location>
        <begin position="41"/>
        <end position="60"/>
    </location>
</feature>
<dbReference type="CDD" id="cd00637">
    <property type="entry name" value="7tm_classA_rhodopsin-like"/>
    <property type="match status" value="1"/>
</dbReference>
<dbReference type="GO" id="GO:0042923">
    <property type="term" value="F:neuropeptide binding"/>
    <property type="evidence" value="ECO:0007669"/>
    <property type="project" value="TreeGrafter"/>
</dbReference>
<evidence type="ECO:0000256" key="10">
    <source>
        <dbReference type="SAM" id="Phobius"/>
    </source>
</evidence>
<keyword evidence="8" id="KW-0807">Transducer</keyword>
<evidence type="ECO:0000256" key="6">
    <source>
        <dbReference type="ARBA" id="ARBA00023136"/>
    </source>
</evidence>
<feature type="domain" description="G-protein coupled receptors family 1 profile" evidence="11">
    <location>
        <begin position="20"/>
        <end position="289"/>
    </location>
</feature>
<keyword evidence="13" id="KW-1185">Reference proteome</keyword>
<keyword evidence="3 10" id="KW-0812">Transmembrane</keyword>
<gene>
    <name evidence="12" type="ORF">PLEPLA_LOCUS46514</name>
</gene>
<evidence type="ECO:0000256" key="7">
    <source>
        <dbReference type="ARBA" id="ARBA00023170"/>
    </source>
</evidence>
<dbReference type="GO" id="GO:0005886">
    <property type="term" value="C:plasma membrane"/>
    <property type="evidence" value="ECO:0007669"/>
    <property type="project" value="UniProtKB-SubCell"/>
</dbReference>
<feature type="transmembrane region" description="Helical" evidence="10">
    <location>
        <begin position="238"/>
        <end position="263"/>
    </location>
</feature>
<protein>
    <recommendedName>
        <fullName evidence="11">G-protein coupled receptors family 1 profile domain-containing protein</fullName>
    </recommendedName>
</protein>